<reference evidence="1" key="2">
    <citation type="submission" date="2025-08" db="UniProtKB">
        <authorList>
            <consortium name="Ensembl"/>
        </authorList>
    </citation>
    <scope>IDENTIFICATION</scope>
</reference>
<sequence>PIKPVKKNGIVKKLHVSPAVILGKMELQETIHVWKQRTHVMRYFHKTETGNPKTRPFYIITGPSEENCTLLQDHSFN</sequence>
<name>A0A8C3TM58_CATUS</name>
<evidence type="ECO:0000313" key="1">
    <source>
        <dbReference type="Ensembl" id="ENSCUSP00005001329.1"/>
    </source>
</evidence>
<proteinExistence type="predicted"/>
<dbReference type="AlphaFoldDB" id="A0A8C3TM58"/>
<reference evidence="1" key="3">
    <citation type="submission" date="2025-09" db="UniProtKB">
        <authorList>
            <consortium name="Ensembl"/>
        </authorList>
    </citation>
    <scope>IDENTIFICATION</scope>
</reference>
<keyword evidence="2" id="KW-1185">Reference proteome</keyword>
<reference evidence="1" key="1">
    <citation type="submission" date="2020-10" db="EMBL/GenBank/DDBJ databases">
        <title>Catharus ustulatus (Swainson's thrush) genome, bCatUst1, primary haplotype v2.</title>
        <authorList>
            <person name="Delmore K."/>
            <person name="Vafadar M."/>
            <person name="Formenti G."/>
            <person name="Chow W."/>
            <person name="Pelan S."/>
            <person name="Howe K."/>
            <person name="Rhie A."/>
            <person name="Mountcastle J."/>
            <person name="Haase B."/>
            <person name="Fedrigo O."/>
            <person name="Jarvis E.D."/>
        </authorList>
    </citation>
    <scope>NUCLEOTIDE SEQUENCE [LARGE SCALE GENOMIC DNA]</scope>
</reference>
<dbReference type="Proteomes" id="UP000694563">
    <property type="component" value="Chromosome 4"/>
</dbReference>
<organism evidence="1 2">
    <name type="scientific">Catharus ustulatus</name>
    <name type="common">Russet-backed thrush</name>
    <name type="synonym">Hylocichla ustulatus</name>
    <dbReference type="NCBI Taxonomy" id="91951"/>
    <lineage>
        <taxon>Eukaryota</taxon>
        <taxon>Metazoa</taxon>
        <taxon>Chordata</taxon>
        <taxon>Craniata</taxon>
        <taxon>Vertebrata</taxon>
        <taxon>Euteleostomi</taxon>
        <taxon>Archelosauria</taxon>
        <taxon>Archosauria</taxon>
        <taxon>Dinosauria</taxon>
        <taxon>Saurischia</taxon>
        <taxon>Theropoda</taxon>
        <taxon>Coelurosauria</taxon>
        <taxon>Aves</taxon>
        <taxon>Neognathae</taxon>
        <taxon>Neoaves</taxon>
        <taxon>Telluraves</taxon>
        <taxon>Australaves</taxon>
        <taxon>Passeriformes</taxon>
        <taxon>Turdidae</taxon>
        <taxon>Catharus</taxon>
    </lineage>
</organism>
<protein>
    <submittedName>
        <fullName evidence="1">Uncharacterized protein</fullName>
    </submittedName>
</protein>
<evidence type="ECO:0000313" key="2">
    <source>
        <dbReference type="Proteomes" id="UP000694563"/>
    </source>
</evidence>
<accession>A0A8C3TM58</accession>
<dbReference type="Ensembl" id="ENSCUST00005001407.1">
    <property type="protein sequence ID" value="ENSCUSP00005001329.1"/>
    <property type="gene ID" value="ENSCUSG00005000927.1"/>
</dbReference>